<evidence type="ECO:0000256" key="5">
    <source>
        <dbReference type="ARBA" id="ARBA00023027"/>
    </source>
</evidence>
<dbReference type="EMBL" id="JBHEZX010000005">
    <property type="protein sequence ID" value="MFC1410108.1"/>
    <property type="molecule type" value="Genomic_DNA"/>
</dbReference>
<keyword evidence="9" id="KW-1185">Reference proteome</keyword>
<reference evidence="8 9" key="1">
    <citation type="submission" date="2024-09" db="EMBL/GenBank/DDBJ databases">
        <authorList>
            <person name="Lee S.D."/>
        </authorList>
    </citation>
    <scope>NUCLEOTIDE SEQUENCE [LARGE SCALE GENOMIC DNA]</scope>
    <source>
        <strain evidence="8 9">N1-1</strain>
    </source>
</reference>
<keyword evidence="6" id="KW-0812">Transmembrane</keyword>
<sequence length="563" mass="59343">MASPSERRYDAVVVGGGMGGLVCAAYLAVAGRRVLLAEQHDVVGGNSQVFRRRRRYEFDVGVHYLGDCGPDGIIPAILSGLGAAGRIGFRPMDQDGFDRLLLPGLSVDVPADWDRYTRRLTAALPAEAAGIARCAAVLRAAAEDLRSRLTGRRGPGPGRDVGGADPELLRQGAGTLGQLFARCGLSPRAATLLAAQSGNYGGPPSSTPVSVHAAMLDHYLRGAYYPVGGGQMLPATLVEVIEAHGGTVRTRCPVRRIAVGDDHRVRGVLLADGESVRAPVVVSNADYRETVLALCQPGVFPASVAARTAAAGSRAAVAVVYLALDRPLDLPNANLWCWNGDDIERSYARALAPGLPRQRMAETDRVPFAFLSFASLKDPGSRTVCPPGHSNFQVMTLVPPDAGQALAGYRRGAEYLAGKARLTEALLDTAERAIGPFRDRITHQESATALTNRRYIGGRSGSPYGFAHWGGTGRRPDVRTSVEGLYVTGANTRHQAGIAGTAVSGITAAGHILGRPGLLPEVCAGAVLGDPDLLPTRGADFDPLRVSRGLDRRNARGLALIDR</sequence>
<dbReference type="Proteomes" id="UP001592582">
    <property type="component" value="Unassembled WGS sequence"/>
</dbReference>
<feature type="transmembrane region" description="Helical" evidence="6">
    <location>
        <begin position="12"/>
        <end position="29"/>
    </location>
</feature>
<protein>
    <submittedName>
        <fullName evidence="8">Phytoene desaturase family protein</fullName>
    </submittedName>
</protein>
<dbReference type="PANTHER" id="PTHR46091">
    <property type="entry name" value="BLR7054 PROTEIN"/>
    <property type="match status" value="1"/>
</dbReference>
<evidence type="ECO:0000313" key="8">
    <source>
        <dbReference type="EMBL" id="MFC1410108.1"/>
    </source>
</evidence>
<dbReference type="Gene3D" id="3.50.50.60">
    <property type="entry name" value="FAD/NAD(P)-binding domain"/>
    <property type="match status" value="2"/>
</dbReference>
<dbReference type="RefSeq" id="WP_380507163.1">
    <property type="nucleotide sequence ID" value="NZ_JBHEZX010000005.1"/>
</dbReference>
<organism evidence="8 9">
    <name type="scientific">Streptacidiphilus alkalitolerans</name>
    <dbReference type="NCBI Taxonomy" id="3342712"/>
    <lineage>
        <taxon>Bacteria</taxon>
        <taxon>Bacillati</taxon>
        <taxon>Actinomycetota</taxon>
        <taxon>Actinomycetes</taxon>
        <taxon>Kitasatosporales</taxon>
        <taxon>Streptomycetaceae</taxon>
        <taxon>Streptacidiphilus</taxon>
    </lineage>
</organism>
<evidence type="ECO:0000313" key="9">
    <source>
        <dbReference type="Proteomes" id="UP001592582"/>
    </source>
</evidence>
<evidence type="ECO:0000256" key="1">
    <source>
        <dbReference type="ARBA" id="ARBA00022630"/>
    </source>
</evidence>
<evidence type="ECO:0000256" key="3">
    <source>
        <dbReference type="ARBA" id="ARBA00022827"/>
    </source>
</evidence>
<accession>A0ABV6V8V3</accession>
<keyword evidence="3" id="KW-0274">FAD</keyword>
<keyword evidence="2" id="KW-0732">Signal</keyword>
<evidence type="ECO:0000256" key="6">
    <source>
        <dbReference type="SAM" id="Phobius"/>
    </source>
</evidence>
<evidence type="ECO:0000256" key="2">
    <source>
        <dbReference type="ARBA" id="ARBA00022729"/>
    </source>
</evidence>
<evidence type="ECO:0000256" key="4">
    <source>
        <dbReference type="ARBA" id="ARBA00022857"/>
    </source>
</evidence>
<dbReference type="InterPro" id="IPR036188">
    <property type="entry name" value="FAD/NAD-bd_sf"/>
</dbReference>
<evidence type="ECO:0000259" key="7">
    <source>
        <dbReference type="Pfam" id="PF01593"/>
    </source>
</evidence>
<dbReference type="InterPro" id="IPR052206">
    <property type="entry name" value="Retinol_saturase"/>
</dbReference>
<keyword evidence="1" id="KW-0285">Flavoprotein</keyword>
<proteinExistence type="predicted"/>
<keyword evidence="6" id="KW-1133">Transmembrane helix</keyword>
<feature type="domain" description="Amine oxidase" evidence="7">
    <location>
        <begin position="18"/>
        <end position="513"/>
    </location>
</feature>
<dbReference type="Pfam" id="PF01593">
    <property type="entry name" value="Amino_oxidase"/>
    <property type="match status" value="1"/>
</dbReference>
<dbReference type="PANTHER" id="PTHR46091:SF3">
    <property type="entry name" value="AMINE OXIDASE DOMAIN-CONTAINING PROTEIN"/>
    <property type="match status" value="1"/>
</dbReference>
<dbReference type="SUPFAM" id="SSF51905">
    <property type="entry name" value="FAD/NAD(P)-binding domain"/>
    <property type="match status" value="1"/>
</dbReference>
<name>A0ABV6V8V3_9ACTN</name>
<keyword evidence="6" id="KW-0472">Membrane</keyword>
<gene>
    <name evidence="8" type="ORF">ACEZDG_12590</name>
</gene>
<keyword evidence="5" id="KW-0520">NAD</keyword>
<dbReference type="InterPro" id="IPR002937">
    <property type="entry name" value="Amino_oxidase"/>
</dbReference>
<comment type="caution">
    <text evidence="8">The sequence shown here is derived from an EMBL/GenBank/DDBJ whole genome shotgun (WGS) entry which is preliminary data.</text>
</comment>
<keyword evidence="4" id="KW-0521">NADP</keyword>